<dbReference type="AlphaFoldDB" id="A7ZGI6"/>
<proteinExistence type="predicted"/>
<gene>
    <name evidence="1" type="ORF">CCC13826_1376</name>
</gene>
<evidence type="ECO:0000313" key="2">
    <source>
        <dbReference type="Proteomes" id="UP000001121"/>
    </source>
</evidence>
<dbReference type="Proteomes" id="UP000001121">
    <property type="component" value="Plasmid pCCON16"/>
</dbReference>
<accession>A7ZGI6</accession>
<dbReference type="EMBL" id="CP000794">
    <property type="protein sequence ID" value="EAT97199.2"/>
    <property type="molecule type" value="Genomic_DNA"/>
</dbReference>
<dbReference type="RefSeq" id="WP_012000891.1">
    <property type="nucleotide sequence ID" value="NC_009796.1"/>
</dbReference>
<keyword evidence="1" id="KW-0614">Plasmid</keyword>
<name>A7ZGI6_CAMC1</name>
<evidence type="ECO:0000313" key="1">
    <source>
        <dbReference type="EMBL" id="EAT97199.2"/>
    </source>
</evidence>
<dbReference type="HOGENOM" id="CLU_2647727_0_0_7"/>
<sequence>MGKEVLLNDVNSQLAIANESADISFSMKIIQDSLNTNDQQKQTISNQASNNVVVSQIQDINTGDTNATKQDNKKNK</sequence>
<dbReference type="KEGG" id="cco:CCC13826_1376"/>
<protein>
    <submittedName>
        <fullName evidence="1">Uncharacterized protein</fullName>
    </submittedName>
</protein>
<geneLocation type="plasmid" evidence="1 2">
    <name>pCCON16</name>
</geneLocation>
<organism evidence="1 2">
    <name type="scientific">Campylobacter concisus (strain 13826)</name>
    <dbReference type="NCBI Taxonomy" id="360104"/>
    <lineage>
        <taxon>Bacteria</taxon>
        <taxon>Pseudomonadati</taxon>
        <taxon>Campylobacterota</taxon>
        <taxon>Epsilonproteobacteria</taxon>
        <taxon>Campylobacterales</taxon>
        <taxon>Campylobacteraceae</taxon>
        <taxon>Campylobacter</taxon>
    </lineage>
</organism>
<reference evidence="2" key="1">
    <citation type="submission" date="2007-10" db="EMBL/GenBank/DDBJ databases">
        <title>Genome sequence of Campylobacter concisus 13826 isolated from human feces.</title>
        <authorList>
            <person name="Fouts D.E."/>
            <person name="Mongodin E.F."/>
            <person name="Puiu D."/>
            <person name="Sebastian Y."/>
            <person name="Miller W.G."/>
            <person name="Mandrell R.E."/>
            <person name="On S."/>
            <person name="Nelson K.E."/>
        </authorList>
    </citation>
    <scope>NUCLEOTIDE SEQUENCE [LARGE SCALE GENOMIC DNA]</scope>
    <source>
        <strain evidence="2">13826</strain>
        <plasmid evidence="2">Plasmid pCCON16</plasmid>
    </source>
</reference>